<evidence type="ECO:0000259" key="2">
    <source>
        <dbReference type="PROSITE" id="PS50883"/>
    </source>
</evidence>
<evidence type="ECO:0008006" key="6">
    <source>
        <dbReference type="Google" id="ProtNLM"/>
    </source>
</evidence>
<evidence type="ECO:0000256" key="1">
    <source>
        <dbReference type="SAM" id="Phobius"/>
    </source>
</evidence>
<dbReference type="eggNOG" id="COG5001">
    <property type="taxonomic scope" value="Bacteria"/>
</dbReference>
<dbReference type="CDD" id="cd01949">
    <property type="entry name" value="GGDEF"/>
    <property type="match status" value="1"/>
</dbReference>
<dbReference type="CDD" id="cd01948">
    <property type="entry name" value="EAL"/>
    <property type="match status" value="1"/>
</dbReference>
<keyword evidence="1" id="KW-0472">Membrane</keyword>
<dbReference type="Pfam" id="PF00563">
    <property type="entry name" value="EAL"/>
    <property type="match status" value="1"/>
</dbReference>
<dbReference type="RefSeq" id="WP_011520151.1">
    <property type="nucleotide sequence ID" value="NC_007974.2"/>
</dbReference>
<reference evidence="5" key="1">
    <citation type="journal article" date="2010" name="PLoS ONE">
        <title>The complete genome sequence of Cupriavidus metallidurans strain CH34, a master survivalist in harsh and anthropogenic environments.</title>
        <authorList>
            <person name="Janssen P.J."/>
            <person name="Van Houdt R."/>
            <person name="Moors H."/>
            <person name="Monsieurs P."/>
            <person name="Morin N."/>
            <person name="Michaux A."/>
            <person name="Benotmane M.A."/>
            <person name="Leys N."/>
            <person name="Vallaeys T."/>
            <person name="Lapidus A."/>
            <person name="Monchy S."/>
            <person name="Medigue C."/>
            <person name="Taghavi S."/>
            <person name="McCorkle S."/>
            <person name="Dunn J."/>
            <person name="van der Lelie D."/>
            <person name="Mergeay M."/>
        </authorList>
    </citation>
    <scope>NUCLEOTIDE SEQUENCE [LARGE SCALE GENOMIC DNA]</scope>
    <source>
        <strain evidence="5">ATCC 43123 / DSM 2839 / NBRC 102507 / CH34</strain>
    </source>
</reference>
<dbReference type="Gene3D" id="3.30.70.270">
    <property type="match status" value="1"/>
</dbReference>
<sequence length="581" mass="63128">MWHRKPVNSLEPALCADLVAGERKLSRSPDDESPEKPGLTACVPCVSCHRKRIDRYCAGASTQGIVRQTRCSSGVHRQRKGPQRLHCCFILSFMQPLLSPLVWLPLLLATAAVMLAGWLAGRLRRERQEARKQATLADAYISHMAKHDALTGLPNRSELHERCEVLLAEARRRGSGVALLLLDLDHFKHINETLGHPVGDDLLRTIADRIRGAVRPRDVVARMGGDEFAVALGDLRFDGEAELVAAKILARVSEDLPLAGEHVRVTPSLGMAIFPQDGNSLTDLMKSADAAMYAAKHGGRAQLRRFASEMAEASRTRFTIEGLLRRALAKGEFRLRYQPIVDVSRLALLGVEALIAWETPERGVMQPSEFIPIAEQCGLVSELGEWVLGKACQDIQSVRQELGCDIDVAVNISPLQLRQASFPAAVAQALRASGLPAASLTIEVTEGILVDGSETTVETLRQVRQLGVGISIDDFGTGYSGLGYLTRLPISKLKIDKSFVDDLAVPGHDRAVAAAIVALGRQLHLQVVAEGVETKAQFDFLRAEGCDAVQGYLFSQPVGLDTLRQILRGDSSLANADVLAA</sequence>
<dbReference type="AlphaFoldDB" id="Q1LB67"/>
<feature type="domain" description="GGDEF" evidence="3">
    <location>
        <begin position="175"/>
        <end position="308"/>
    </location>
</feature>
<proteinExistence type="predicted"/>
<keyword evidence="1" id="KW-1133">Transmembrane helix</keyword>
<dbReference type="InterPro" id="IPR052155">
    <property type="entry name" value="Biofilm_reg_signaling"/>
</dbReference>
<dbReference type="SMART" id="SM00052">
    <property type="entry name" value="EAL"/>
    <property type="match status" value="1"/>
</dbReference>
<dbReference type="SUPFAM" id="SSF141868">
    <property type="entry name" value="EAL domain-like"/>
    <property type="match status" value="1"/>
</dbReference>
<dbReference type="Proteomes" id="UP000002429">
    <property type="component" value="Plasmid megaplasmid"/>
</dbReference>
<dbReference type="GO" id="GO:0003824">
    <property type="term" value="F:catalytic activity"/>
    <property type="evidence" value="ECO:0007669"/>
    <property type="project" value="UniProtKB-ARBA"/>
</dbReference>
<dbReference type="PANTHER" id="PTHR44757">
    <property type="entry name" value="DIGUANYLATE CYCLASE DGCP"/>
    <property type="match status" value="1"/>
</dbReference>
<name>Q1LB67_CUPMC</name>
<dbReference type="PROSITE" id="PS50887">
    <property type="entry name" value="GGDEF"/>
    <property type="match status" value="1"/>
</dbReference>
<dbReference type="NCBIfam" id="TIGR00254">
    <property type="entry name" value="GGDEF"/>
    <property type="match status" value="1"/>
</dbReference>
<dbReference type="InterPro" id="IPR043128">
    <property type="entry name" value="Rev_trsase/Diguanyl_cyclase"/>
</dbReference>
<accession>Q1LB67</accession>
<dbReference type="HOGENOM" id="CLU_000445_70_50_4"/>
<evidence type="ECO:0000259" key="3">
    <source>
        <dbReference type="PROSITE" id="PS50887"/>
    </source>
</evidence>
<evidence type="ECO:0000313" key="5">
    <source>
        <dbReference type="Proteomes" id="UP000002429"/>
    </source>
</evidence>
<evidence type="ECO:0000313" key="4">
    <source>
        <dbReference type="EMBL" id="ABF12609.1"/>
    </source>
</evidence>
<keyword evidence="4" id="KW-0614">Plasmid</keyword>
<keyword evidence="5" id="KW-1185">Reference proteome</keyword>
<keyword evidence="1" id="KW-0812">Transmembrane</keyword>
<dbReference type="InterPro" id="IPR001633">
    <property type="entry name" value="EAL_dom"/>
</dbReference>
<dbReference type="FunFam" id="3.30.70.270:FF:000001">
    <property type="entry name" value="Diguanylate cyclase domain protein"/>
    <property type="match status" value="1"/>
</dbReference>
<dbReference type="PANTHER" id="PTHR44757:SF2">
    <property type="entry name" value="BIOFILM ARCHITECTURE MAINTENANCE PROTEIN MBAA"/>
    <property type="match status" value="1"/>
</dbReference>
<protein>
    <recommendedName>
        <fullName evidence="6">EAL domain-containing protein</fullName>
    </recommendedName>
</protein>
<dbReference type="Gene3D" id="3.20.20.450">
    <property type="entry name" value="EAL domain"/>
    <property type="match status" value="1"/>
</dbReference>
<dbReference type="Pfam" id="PF00990">
    <property type="entry name" value="GGDEF"/>
    <property type="match status" value="1"/>
</dbReference>
<dbReference type="InterPro" id="IPR000160">
    <property type="entry name" value="GGDEF_dom"/>
</dbReference>
<dbReference type="EMBL" id="CP000353">
    <property type="protein sequence ID" value="ABF12609.1"/>
    <property type="molecule type" value="Genomic_DNA"/>
</dbReference>
<feature type="domain" description="EAL" evidence="2">
    <location>
        <begin position="317"/>
        <end position="571"/>
    </location>
</feature>
<dbReference type="InterPro" id="IPR029787">
    <property type="entry name" value="Nucleotide_cyclase"/>
</dbReference>
<dbReference type="SUPFAM" id="SSF55073">
    <property type="entry name" value="Nucleotide cyclase"/>
    <property type="match status" value="1"/>
</dbReference>
<organism evidence="4 5">
    <name type="scientific">Cupriavidus metallidurans (strain ATCC 43123 / DSM 2839 / NBRC 102507 / CH34)</name>
    <name type="common">Ralstonia metallidurans</name>
    <dbReference type="NCBI Taxonomy" id="266264"/>
    <lineage>
        <taxon>Bacteria</taxon>
        <taxon>Pseudomonadati</taxon>
        <taxon>Pseudomonadota</taxon>
        <taxon>Betaproteobacteria</taxon>
        <taxon>Burkholderiales</taxon>
        <taxon>Burkholderiaceae</taxon>
        <taxon>Cupriavidus</taxon>
    </lineage>
</organism>
<dbReference type="InterPro" id="IPR035919">
    <property type="entry name" value="EAL_sf"/>
</dbReference>
<dbReference type="KEGG" id="rme:Rmet_5750"/>
<gene>
    <name evidence="4" type="ordered locus">Rmet_5750</name>
</gene>
<dbReference type="PROSITE" id="PS50883">
    <property type="entry name" value="EAL"/>
    <property type="match status" value="1"/>
</dbReference>
<feature type="transmembrane region" description="Helical" evidence="1">
    <location>
        <begin position="101"/>
        <end position="121"/>
    </location>
</feature>
<geneLocation type="plasmid" evidence="4 5">
    <name>megaplasmid</name>
</geneLocation>
<dbReference type="SMART" id="SM00267">
    <property type="entry name" value="GGDEF"/>
    <property type="match status" value="1"/>
</dbReference>